<evidence type="ECO:0000313" key="3">
    <source>
        <dbReference type="EMBL" id="KAL1377557.1"/>
    </source>
</evidence>
<dbReference type="Proteomes" id="UP001562425">
    <property type="component" value="Unassembled WGS sequence"/>
</dbReference>
<name>A0ABD1CMC3_CULPP</name>
<dbReference type="InterPro" id="IPR036846">
    <property type="entry name" value="GM2-AP_sf"/>
</dbReference>
<accession>A0ABD1CMC3</accession>
<dbReference type="AlphaFoldDB" id="A0ABD1CMC3"/>
<dbReference type="SMART" id="SM00697">
    <property type="entry name" value="DM8"/>
    <property type="match status" value="1"/>
</dbReference>
<keyword evidence="1 2" id="KW-0732">Signal</keyword>
<proteinExistence type="predicted"/>
<evidence type="ECO:0000313" key="4">
    <source>
        <dbReference type="Proteomes" id="UP001562425"/>
    </source>
</evidence>
<feature type="signal peptide" evidence="2">
    <location>
        <begin position="1"/>
        <end position="19"/>
    </location>
</feature>
<evidence type="ECO:0000256" key="2">
    <source>
        <dbReference type="SAM" id="SignalP"/>
    </source>
</evidence>
<reference evidence="3 4" key="1">
    <citation type="submission" date="2024-05" db="EMBL/GenBank/DDBJ databases">
        <title>Culex pipiens pipiens assembly and annotation.</title>
        <authorList>
            <person name="Alout H."/>
            <person name="Durand T."/>
        </authorList>
    </citation>
    <scope>NUCLEOTIDE SEQUENCE [LARGE SCALE GENOMIC DNA]</scope>
    <source>
        <strain evidence="3">HA-2024</strain>
        <tissue evidence="3">Whole body</tissue>
    </source>
</reference>
<protein>
    <recommendedName>
        <fullName evidence="5">MD-2-related lipid-recognition domain-containing protein</fullName>
    </recommendedName>
</protein>
<keyword evidence="4" id="KW-1185">Reference proteome</keyword>
<sequence>MARYIAVAIALSILEMATCTVRFSNLSYELNPEYIKGTINVKIDKEVYSIGLNADVLKRIDGMFWVMPVFSKKIKDSYVPLVDLKLDTCKTDPTLVENPVIRLIAAEAKKFVSFGLMCPYEPGHYTVNDFTIDNNNAMMNFIPKGSYHVSINTHHQSFGSNDLNKVMSLSFYADFE</sequence>
<dbReference type="PANTHER" id="PTHR20898:SF1">
    <property type="entry name" value="MD-2-RELATED LIPID-RECOGNITION DOMAIN-CONTAINING PROTEIN"/>
    <property type="match status" value="1"/>
</dbReference>
<gene>
    <name evidence="3" type="ORF">pipiens_004158</name>
</gene>
<dbReference type="EMBL" id="JBEHCU010010893">
    <property type="protein sequence ID" value="KAL1377557.1"/>
    <property type="molecule type" value="Genomic_DNA"/>
</dbReference>
<dbReference type="PANTHER" id="PTHR20898">
    <property type="entry name" value="DAEDALUS ON 3-RELATED-RELATED"/>
    <property type="match status" value="1"/>
</dbReference>
<dbReference type="Gene3D" id="2.70.220.10">
    <property type="entry name" value="Ganglioside GM2 activator"/>
    <property type="match status" value="1"/>
</dbReference>
<feature type="chain" id="PRO_5044772854" description="MD-2-related lipid-recognition domain-containing protein" evidence="2">
    <location>
        <begin position="20"/>
        <end position="176"/>
    </location>
</feature>
<evidence type="ECO:0008006" key="5">
    <source>
        <dbReference type="Google" id="ProtNLM"/>
    </source>
</evidence>
<organism evidence="3 4">
    <name type="scientific">Culex pipiens pipiens</name>
    <name type="common">Northern house mosquito</name>
    <dbReference type="NCBI Taxonomy" id="38569"/>
    <lineage>
        <taxon>Eukaryota</taxon>
        <taxon>Metazoa</taxon>
        <taxon>Ecdysozoa</taxon>
        <taxon>Arthropoda</taxon>
        <taxon>Hexapoda</taxon>
        <taxon>Insecta</taxon>
        <taxon>Pterygota</taxon>
        <taxon>Neoptera</taxon>
        <taxon>Endopterygota</taxon>
        <taxon>Diptera</taxon>
        <taxon>Nematocera</taxon>
        <taxon>Culicoidea</taxon>
        <taxon>Culicidae</taxon>
        <taxon>Culicinae</taxon>
        <taxon>Culicini</taxon>
        <taxon>Culex</taxon>
        <taxon>Culex</taxon>
    </lineage>
</organism>
<comment type="caution">
    <text evidence="3">The sequence shown here is derived from an EMBL/GenBank/DDBJ whole genome shotgun (WGS) entry which is preliminary data.</text>
</comment>
<dbReference type="Pfam" id="PF06477">
    <property type="entry name" value="DUF1091"/>
    <property type="match status" value="1"/>
</dbReference>
<evidence type="ECO:0000256" key="1">
    <source>
        <dbReference type="ARBA" id="ARBA00022729"/>
    </source>
</evidence>
<dbReference type="InterPro" id="IPR010512">
    <property type="entry name" value="DUF1091"/>
</dbReference>